<dbReference type="AlphaFoldDB" id="B8C0H4"/>
<dbReference type="Proteomes" id="UP000001449">
    <property type="component" value="Chromosome 4"/>
</dbReference>
<evidence type="ECO:0000313" key="2">
    <source>
        <dbReference type="EMBL" id="EED93066.1"/>
    </source>
</evidence>
<feature type="compositionally biased region" description="Acidic residues" evidence="1">
    <location>
        <begin position="110"/>
        <end position="119"/>
    </location>
</feature>
<dbReference type="KEGG" id="tps:THAPSDRAFT_4858"/>
<evidence type="ECO:0008006" key="4">
    <source>
        <dbReference type="Google" id="ProtNLM"/>
    </source>
</evidence>
<dbReference type="RefSeq" id="XP_002289529.1">
    <property type="nucleotide sequence ID" value="XM_002289493.1"/>
</dbReference>
<dbReference type="SUPFAM" id="SSF50156">
    <property type="entry name" value="PDZ domain-like"/>
    <property type="match status" value="1"/>
</dbReference>
<feature type="region of interest" description="Disordered" evidence="1">
    <location>
        <begin position="42"/>
        <end position="69"/>
    </location>
</feature>
<protein>
    <recommendedName>
        <fullName evidence="4">PDZ domain-containing protein</fullName>
    </recommendedName>
</protein>
<organism evidence="2 3">
    <name type="scientific">Thalassiosira pseudonana</name>
    <name type="common">Marine diatom</name>
    <name type="synonym">Cyclotella nana</name>
    <dbReference type="NCBI Taxonomy" id="35128"/>
    <lineage>
        <taxon>Eukaryota</taxon>
        <taxon>Sar</taxon>
        <taxon>Stramenopiles</taxon>
        <taxon>Ochrophyta</taxon>
        <taxon>Bacillariophyta</taxon>
        <taxon>Coscinodiscophyceae</taxon>
        <taxon>Thalassiosirophycidae</taxon>
        <taxon>Thalassiosirales</taxon>
        <taxon>Thalassiosiraceae</taxon>
        <taxon>Thalassiosira</taxon>
    </lineage>
</organism>
<dbReference type="PaxDb" id="35128-Thaps4858"/>
<reference evidence="2 3" key="2">
    <citation type="journal article" date="2008" name="Nature">
        <title>The Phaeodactylum genome reveals the evolutionary history of diatom genomes.</title>
        <authorList>
            <person name="Bowler C."/>
            <person name="Allen A.E."/>
            <person name="Badger J.H."/>
            <person name="Grimwood J."/>
            <person name="Jabbari K."/>
            <person name="Kuo A."/>
            <person name="Maheswari U."/>
            <person name="Martens C."/>
            <person name="Maumus F."/>
            <person name="Otillar R.P."/>
            <person name="Rayko E."/>
            <person name="Salamov A."/>
            <person name="Vandepoele K."/>
            <person name="Beszteri B."/>
            <person name="Gruber A."/>
            <person name="Heijde M."/>
            <person name="Katinka M."/>
            <person name="Mock T."/>
            <person name="Valentin K."/>
            <person name="Verret F."/>
            <person name="Berges J.A."/>
            <person name="Brownlee C."/>
            <person name="Cadoret J.P."/>
            <person name="Chiovitti A."/>
            <person name="Choi C.J."/>
            <person name="Coesel S."/>
            <person name="De Martino A."/>
            <person name="Detter J.C."/>
            <person name="Durkin C."/>
            <person name="Falciatore A."/>
            <person name="Fournet J."/>
            <person name="Haruta M."/>
            <person name="Huysman M.J."/>
            <person name="Jenkins B.D."/>
            <person name="Jiroutova K."/>
            <person name="Jorgensen R.E."/>
            <person name="Joubert Y."/>
            <person name="Kaplan A."/>
            <person name="Kroger N."/>
            <person name="Kroth P.G."/>
            <person name="La Roche J."/>
            <person name="Lindquist E."/>
            <person name="Lommer M."/>
            <person name="Martin-Jezequel V."/>
            <person name="Lopez P.J."/>
            <person name="Lucas S."/>
            <person name="Mangogna M."/>
            <person name="McGinnis K."/>
            <person name="Medlin L.K."/>
            <person name="Montsant A."/>
            <person name="Oudot-Le Secq M.P."/>
            <person name="Napoli C."/>
            <person name="Obornik M."/>
            <person name="Parker M.S."/>
            <person name="Petit J.L."/>
            <person name="Porcel B.M."/>
            <person name="Poulsen N."/>
            <person name="Robison M."/>
            <person name="Rychlewski L."/>
            <person name="Rynearson T.A."/>
            <person name="Schmutz J."/>
            <person name="Shapiro H."/>
            <person name="Siaut M."/>
            <person name="Stanley M."/>
            <person name="Sussman M.R."/>
            <person name="Taylor A.R."/>
            <person name="Vardi A."/>
            <person name="von Dassow P."/>
            <person name="Vyverman W."/>
            <person name="Willis A."/>
            <person name="Wyrwicz L.S."/>
            <person name="Rokhsar D.S."/>
            <person name="Weissenbach J."/>
            <person name="Armbrust E.V."/>
            <person name="Green B.R."/>
            <person name="Van de Peer Y."/>
            <person name="Grigoriev I.V."/>
        </authorList>
    </citation>
    <scope>NUCLEOTIDE SEQUENCE [LARGE SCALE GENOMIC DNA]</scope>
    <source>
        <strain evidence="2 3">CCMP1335</strain>
    </source>
</reference>
<dbReference type="OMA" id="INDLTHW"/>
<dbReference type="EMBL" id="CM000641">
    <property type="protein sequence ID" value="EED93066.1"/>
    <property type="molecule type" value="Genomic_DNA"/>
</dbReference>
<accession>B8C0H4</accession>
<gene>
    <name evidence="2" type="ORF">THAPSDRAFT_4858</name>
</gene>
<dbReference type="InParanoid" id="B8C0H4"/>
<dbReference type="Gene3D" id="2.30.42.10">
    <property type="match status" value="1"/>
</dbReference>
<dbReference type="eggNOG" id="ENOG502RWKC">
    <property type="taxonomic scope" value="Eukaryota"/>
</dbReference>
<proteinExistence type="predicted"/>
<dbReference type="InterPro" id="IPR036034">
    <property type="entry name" value="PDZ_sf"/>
</dbReference>
<evidence type="ECO:0000256" key="1">
    <source>
        <dbReference type="SAM" id="MobiDB-lite"/>
    </source>
</evidence>
<feature type="region of interest" description="Disordered" evidence="1">
    <location>
        <begin position="109"/>
        <end position="134"/>
    </location>
</feature>
<dbReference type="HOGENOM" id="CLU_812590_0_0_1"/>
<keyword evidence="3" id="KW-1185">Reference proteome</keyword>
<evidence type="ECO:0000313" key="3">
    <source>
        <dbReference type="Proteomes" id="UP000001449"/>
    </source>
</evidence>
<name>B8C0H4_THAPS</name>
<dbReference type="GeneID" id="7451375"/>
<reference evidence="2 3" key="1">
    <citation type="journal article" date="2004" name="Science">
        <title>The genome of the diatom Thalassiosira pseudonana: ecology, evolution, and metabolism.</title>
        <authorList>
            <person name="Armbrust E.V."/>
            <person name="Berges J.A."/>
            <person name="Bowler C."/>
            <person name="Green B.R."/>
            <person name="Martinez D."/>
            <person name="Putnam N.H."/>
            <person name="Zhou S."/>
            <person name="Allen A.E."/>
            <person name="Apt K.E."/>
            <person name="Bechner M."/>
            <person name="Brzezinski M.A."/>
            <person name="Chaal B.K."/>
            <person name="Chiovitti A."/>
            <person name="Davis A.K."/>
            <person name="Demarest M.S."/>
            <person name="Detter J.C."/>
            <person name="Glavina T."/>
            <person name="Goodstein D."/>
            <person name="Hadi M.Z."/>
            <person name="Hellsten U."/>
            <person name="Hildebrand M."/>
            <person name="Jenkins B.D."/>
            <person name="Jurka J."/>
            <person name="Kapitonov V.V."/>
            <person name="Kroger N."/>
            <person name="Lau W.W."/>
            <person name="Lane T.W."/>
            <person name="Larimer F.W."/>
            <person name="Lippmeier J.C."/>
            <person name="Lucas S."/>
            <person name="Medina M."/>
            <person name="Montsant A."/>
            <person name="Obornik M."/>
            <person name="Parker M.S."/>
            <person name="Palenik B."/>
            <person name="Pazour G.J."/>
            <person name="Richardson P.M."/>
            <person name="Rynearson T.A."/>
            <person name="Saito M.A."/>
            <person name="Schwartz D.C."/>
            <person name="Thamatrakoln K."/>
            <person name="Valentin K."/>
            <person name="Vardi A."/>
            <person name="Wilkerson F.P."/>
            <person name="Rokhsar D.S."/>
        </authorList>
    </citation>
    <scope>NUCLEOTIDE SEQUENCE [LARGE SCALE GENOMIC DNA]</scope>
    <source>
        <strain evidence="2 3">CCMP1335</strain>
    </source>
</reference>
<sequence length="342" mass="37773">MVHQPVATPGGAINDAEEDYDVFPIDDSPRFFVDPESMAMLAADDQGRSSGSGRRFGGGGSRASRSAATTQLATDVGSTIGAVKNPCLKSITFFDPKVYYKARKNKEGVEGEEDVEVSDDGIGGGDGNEDEEDDDVTFEINDLTHWDIKLKDPTVEDNGNRKGGLVRKLSGNLKEKMGKSKKPQLVVVDFDGLVEFSSLEPGDKLVAINKRKIEADEFTAEQAYSYMKDCLETEGVLNVTTENPNGDDIVVNVTVIKPRPDMTYEDLGLLVWNWPYLCVREVKPESIFEHTAIRETDQIAAINDIDCSKMREKAFAQCVNELPTEITITLIRRKHRYTGSFS</sequence>